<proteinExistence type="predicted"/>
<keyword evidence="1" id="KW-0175">Coiled coil</keyword>
<evidence type="ECO:0000313" key="2">
    <source>
        <dbReference type="EMBL" id="KAJ7315148.1"/>
    </source>
</evidence>
<evidence type="ECO:0000256" key="1">
    <source>
        <dbReference type="SAM" id="Coils"/>
    </source>
</evidence>
<name>A0AAD6ZBH5_9AGAR</name>
<reference evidence="2" key="1">
    <citation type="submission" date="2023-03" db="EMBL/GenBank/DDBJ databases">
        <title>Massive genome expansion in bonnet fungi (Mycena s.s.) driven by repeated elements and novel gene families across ecological guilds.</title>
        <authorList>
            <consortium name="Lawrence Berkeley National Laboratory"/>
            <person name="Harder C.B."/>
            <person name="Miyauchi S."/>
            <person name="Viragh M."/>
            <person name="Kuo A."/>
            <person name="Thoen E."/>
            <person name="Andreopoulos B."/>
            <person name="Lu D."/>
            <person name="Skrede I."/>
            <person name="Drula E."/>
            <person name="Henrissat B."/>
            <person name="Morin E."/>
            <person name="Kohler A."/>
            <person name="Barry K."/>
            <person name="LaButti K."/>
            <person name="Morin E."/>
            <person name="Salamov A."/>
            <person name="Lipzen A."/>
            <person name="Mereny Z."/>
            <person name="Hegedus B."/>
            <person name="Baldrian P."/>
            <person name="Stursova M."/>
            <person name="Weitz H."/>
            <person name="Taylor A."/>
            <person name="Grigoriev I.V."/>
            <person name="Nagy L.G."/>
            <person name="Martin F."/>
            <person name="Kauserud H."/>
        </authorList>
    </citation>
    <scope>NUCLEOTIDE SEQUENCE</scope>
    <source>
        <strain evidence="2">CBHHK002</strain>
    </source>
</reference>
<sequence>MANPPIPPRLEINGLDDASFKQLYQSIPGFSPEAHGAEKKIDKLSDQAMGLEDKASNFRNSSLYKGAIAVKDADPAHLITQSVGAVSKFAENSAVIMKGLDAVKQVHPFISILVLAFQAAIHSNLRGGRTTRRFFC</sequence>
<dbReference type="AlphaFoldDB" id="A0AAD6ZBH5"/>
<feature type="coiled-coil region" evidence="1">
    <location>
        <begin position="34"/>
        <end position="61"/>
    </location>
</feature>
<accession>A0AAD6ZBH5</accession>
<evidence type="ECO:0000313" key="3">
    <source>
        <dbReference type="Proteomes" id="UP001218218"/>
    </source>
</evidence>
<dbReference type="Proteomes" id="UP001218218">
    <property type="component" value="Unassembled WGS sequence"/>
</dbReference>
<organism evidence="2 3">
    <name type="scientific">Mycena albidolilacea</name>
    <dbReference type="NCBI Taxonomy" id="1033008"/>
    <lineage>
        <taxon>Eukaryota</taxon>
        <taxon>Fungi</taxon>
        <taxon>Dikarya</taxon>
        <taxon>Basidiomycota</taxon>
        <taxon>Agaricomycotina</taxon>
        <taxon>Agaricomycetes</taxon>
        <taxon>Agaricomycetidae</taxon>
        <taxon>Agaricales</taxon>
        <taxon>Marasmiineae</taxon>
        <taxon>Mycenaceae</taxon>
        <taxon>Mycena</taxon>
    </lineage>
</organism>
<dbReference type="EMBL" id="JARIHO010000063">
    <property type="protein sequence ID" value="KAJ7315148.1"/>
    <property type="molecule type" value="Genomic_DNA"/>
</dbReference>
<keyword evidence="3" id="KW-1185">Reference proteome</keyword>
<comment type="caution">
    <text evidence="2">The sequence shown here is derived from an EMBL/GenBank/DDBJ whole genome shotgun (WGS) entry which is preliminary data.</text>
</comment>
<gene>
    <name evidence="2" type="ORF">DFH08DRAFT_893924</name>
</gene>
<protein>
    <submittedName>
        <fullName evidence="2">Uncharacterized protein</fullName>
    </submittedName>
</protein>